<feature type="transmembrane region" description="Helical" evidence="1">
    <location>
        <begin position="158"/>
        <end position="181"/>
    </location>
</feature>
<dbReference type="Proteomes" id="UP001169063">
    <property type="component" value="Unassembled WGS sequence"/>
</dbReference>
<feature type="transmembrane region" description="Helical" evidence="1">
    <location>
        <begin position="126"/>
        <end position="146"/>
    </location>
</feature>
<proteinExistence type="predicted"/>
<keyword evidence="1" id="KW-1133">Transmembrane helix</keyword>
<dbReference type="RefSeq" id="WP_302110240.1">
    <property type="nucleotide sequence ID" value="NZ_JAUKTR010000004.1"/>
</dbReference>
<feature type="transmembrane region" description="Helical" evidence="1">
    <location>
        <begin position="65"/>
        <end position="88"/>
    </location>
</feature>
<feature type="transmembrane region" description="Helical" evidence="1">
    <location>
        <begin position="100"/>
        <end position="120"/>
    </location>
</feature>
<name>A0ABT8SQ50_9CAUL</name>
<protein>
    <submittedName>
        <fullName evidence="2">Uncharacterized protein</fullName>
    </submittedName>
</protein>
<evidence type="ECO:0000313" key="3">
    <source>
        <dbReference type="Proteomes" id="UP001169063"/>
    </source>
</evidence>
<feature type="transmembrane region" description="Helical" evidence="1">
    <location>
        <begin position="21"/>
        <end position="45"/>
    </location>
</feature>
<keyword evidence="1" id="KW-0472">Membrane</keyword>
<evidence type="ECO:0000313" key="2">
    <source>
        <dbReference type="EMBL" id="MDO1559808.1"/>
    </source>
</evidence>
<comment type="caution">
    <text evidence="2">The sequence shown here is derived from an EMBL/GenBank/DDBJ whole genome shotgun (WGS) entry which is preliminary data.</text>
</comment>
<organism evidence="2 3">
    <name type="scientific">Peiella sedimenti</name>
    <dbReference type="NCBI Taxonomy" id="3061083"/>
    <lineage>
        <taxon>Bacteria</taxon>
        <taxon>Pseudomonadati</taxon>
        <taxon>Pseudomonadota</taxon>
        <taxon>Alphaproteobacteria</taxon>
        <taxon>Caulobacterales</taxon>
        <taxon>Caulobacteraceae</taxon>
        <taxon>Peiella</taxon>
    </lineage>
</organism>
<accession>A0ABT8SQ50</accession>
<keyword evidence="3" id="KW-1185">Reference proteome</keyword>
<gene>
    <name evidence="2" type="ORF">Q0812_10260</name>
</gene>
<sequence>MSEPLYRTILARLTAIRMSQWLELVGIVGAFSFIGSSLVGSFVFARWGLSFTAVASPDDIITSGITYFSSYLIALSLATILALAQHVGSDIAIKITRWKWAFVIWQTLLLVAVVYILSRANAAGPILYTFAVCVPFLGIMMDYTFFGSHQRAPKIARPMMLTALIGAGLATLAAPAVIYVADGFLPRPSYIDAQPNCPRARVMWIGSENLVARCDPDRFIIMRRENFDIVVDRIR</sequence>
<evidence type="ECO:0000256" key="1">
    <source>
        <dbReference type="SAM" id="Phobius"/>
    </source>
</evidence>
<keyword evidence="1" id="KW-0812">Transmembrane</keyword>
<reference evidence="2" key="1">
    <citation type="submission" date="2023-07" db="EMBL/GenBank/DDBJ databases">
        <title>Brevundimonas soil sp. nov., isolated from the soil of chemical plant.</title>
        <authorList>
            <person name="Wu N."/>
        </authorList>
    </citation>
    <scope>NUCLEOTIDE SEQUENCE</scope>
    <source>
        <strain evidence="2">XZ-24</strain>
    </source>
</reference>
<dbReference type="EMBL" id="JAUKTR010000004">
    <property type="protein sequence ID" value="MDO1559808.1"/>
    <property type="molecule type" value="Genomic_DNA"/>
</dbReference>